<protein>
    <submittedName>
        <fullName evidence="1">Uncharacterized protein</fullName>
    </submittedName>
</protein>
<name>A0A5N5J7S1_9ROSI</name>
<gene>
    <name evidence="1" type="ORF">DKX38_027836</name>
</gene>
<reference evidence="2" key="1">
    <citation type="journal article" date="2019" name="Gigascience">
        <title>De novo genome assembly of the endangered Acer yangbiense, a plant species with extremely small populations endemic to Yunnan Province, China.</title>
        <authorList>
            <person name="Yang J."/>
            <person name="Wariss H.M."/>
            <person name="Tao L."/>
            <person name="Zhang R."/>
            <person name="Yun Q."/>
            <person name="Hollingsworth P."/>
            <person name="Dao Z."/>
            <person name="Luo G."/>
            <person name="Guo H."/>
            <person name="Ma Y."/>
            <person name="Sun W."/>
        </authorList>
    </citation>
    <scope>NUCLEOTIDE SEQUENCE [LARGE SCALE GENOMIC DNA]</scope>
    <source>
        <strain evidence="2">cv. br00</strain>
    </source>
</reference>
<dbReference type="PANTHER" id="PTHR37763">
    <property type="entry name" value="EXOSOME COMPLEX EXONUCLEASE"/>
    <property type="match status" value="1"/>
</dbReference>
<sequence>MFPKVIKLTHLLKLVDVIDGRPVRVNYGSVIVDEYIQHKMHTLMSLVKVFVGSPCEKPREQRETMLVPAKCAGYLGKEF</sequence>
<keyword evidence="2" id="KW-1185">Reference proteome</keyword>
<dbReference type="Proteomes" id="UP000326939">
    <property type="component" value="Chromosome 18"/>
</dbReference>
<proteinExistence type="predicted"/>
<evidence type="ECO:0000313" key="1">
    <source>
        <dbReference type="EMBL" id="KAB5513930.1"/>
    </source>
</evidence>
<accession>A0A5N5J7S1</accession>
<evidence type="ECO:0000313" key="2">
    <source>
        <dbReference type="Proteomes" id="UP000326939"/>
    </source>
</evidence>
<dbReference type="AlphaFoldDB" id="A0A5N5J7S1"/>
<comment type="caution">
    <text evidence="1">The sequence shown here is derived from an EMBL/GenBank/DDBJ whole genome shotgun (WGS) entry which is preliminary data.</text>
</comment>
<organism evidence="1 2">
    <name type="scientific">Salix brachista</name>
    <dbReference type="NCBI Taxonomy" id="2182728"/>
    <lineage>
        <taxon>Eukaryota</taxon>
        <taxon>Viridiplantae</taxon>
        <taxon>Streptophyta</taxon>
        <taxon>Embryophyta</taxon>
        <taxon>Tracheophyta</taxon>
        <taxon>Spermatophyta</taxon>
        <taxon>Magnoliopsida</taxon>
        <taxon>eudicotyledons</taxon>
        <taxon>Gunneridae</taxon>
        <taxon>Pentapetalae</taxon>
        <taxon>rosids</taxon>
        <taxon>fabids</taxon>
        <taxon>Malpighiales</taxon>
        <taxon>Salicaceae</taxon>
        <taxon>Saliceae</taxon>
        <taxon>Salix</taxon>
    </lineage>
</organism>
<dbReference type="PANTHER" id="PTHR37763:SF1">
    <property type="entry name" value="EXOSOME COMPLEX EXONUCLEASE"/>
    <property type="match status" value="1"/>
</dbReference>
<dbReference type="EMBL" id="VDCV01000018">
    <property type="protein sequence ID" value="KAB5513930.1"/>
    <property type="molecule type" value="Genomic_DNA"/>
</dbReference>